<dbReference type="PANTHER" id="PTHR11710">
    <property type="entry name" value="40S RIBOSOMAL PROTEIN S19"/>
    <property type="match status" value="1"/>
</dbReference>
<dbReference type="Pfam" id="PF01090">
    <property type="entry name" value="Ribosomal_S19e"/>
    <property type="match status" value="1"/>
</dbReference>
<dbReference type="InterPro" id="IPR018277">
    <property type="entry name" value="Ribosomal_eS19_CS"/>
</dbReference>
<dbReference type="PANTHER" id="PTHR11710:SF0">
    <property type="entry name" value="40S RIBOSOMAL PROTEIN S19"/>
    <property type="match status" value="1"/>
</dbReference>
<dbReference type="PROSITE" id="PS00628">
    <property type="entry name" value="RIBOSOMAL_S19E"/>
    <property type="match status" value="1"/>
</dbReference>
<dbReference type="FunFam" id="1.10.10.10:FF:000118">
    <property type="entry name" value="40S ribosomal protein S19"/>
    <property type="match status" value="1"/>
</dbReference>
<dbReference type="InterPro" id="IPR036390">
    <property type="entry name" value="WH_DNA-bd_sf"/>
</dbReference>
<evidence type="ECO:0000313" key="4">
    <source>
        <dbReference type="EMBL" id="KAG9396804.1"/>
    </source>
</evidence>
<dbReference type="GO" id="GO:0003735">
    <property type="term" value="F:structural constituent of ribosome"/>
    <property type="evidence" value="ECO:0007669"/>
    <property type="project" value="InterPro"/>
</dbReference>
<protein>
    <submittedName>
        <fullName evidence="4">Ribosomal protein S19e</fullName>
    </submittedName>
</protein>
<dbReference type="GO" id="GO:0022627">
    <property type="term" value="C:cytosolic small ribosomal subunit"/>
    <property type="evidence" value="ECO:0007669"/>
    <property type="project" value="TreeGrafter"/>
</dbReference>
<organism evidence="4 5">
    <name type="scientific">Carpediemonas membranifera</name>
    <dbReference type="NCBI Taxonomy" id="201153"/>
    <lineage>
        <taxon>Eukaryota</taxon>
        <taxon>Metamonada</taxon>
        <taxon>Carpediemonas-like organisms</taxon>
        <taxon>Carpediemonas</taxon>
    </lineage>
</organism>
<proteinExistence type="inferred from homology"/>
<dbReference type="GO" id="GO:0000028">
    <property type="term" value="P:ribosomal small subunit assembly"/>
    <property type="evidence" value="ECO:0007669"/>
    <property type="project" value="TreeGrafter"/>
</dbReference>
<keyword evidence="3" id="KW-0687">Ribonucleoprotein</keyword>
<evidence type="ECO:0000256" key="1">
    <source>
        <dbReference type="ARBA" id="ARBA00010014"/>
    </source>
</evidence>
<dbReference type="Gene3D" id="1.10.10.10">
    <property type="entry name" value="Winged helix-like DNA-binding domain superfamily/Winged helix DNA-binding domain"/>
    <property type="match status" value="1"/>
</dbReference>
<dbReference type="InterPro" id="IPR036388">
    <property type="entry name" value="WH-like_DNA-bd_sf"/>
</dbReference>
<keyword evidence="5" id="KW-1185">Reference proteome</keyword>
<keyword evidence="2 4" id="KW-0689">Ribosomal protein</keyword>
<evidence type="ECO:0000256" key="3">
    <source>
        <dbReference type="ARBA" id="ARBA00023274"/>
    </source>
</evidence>
<dbReference type="OrthoDB" id="428974at2759"/>
<evidence type="ECO:0000256" key="2">
    <source>
        <dbReference type="ARBA" id="ARBA00022980"/>
    </source>
</evidence>
<dbReference type="GO" id="GO:0003723">
    <property type="term" value="F:RNA binding"/>
    <property type="evidence" value="ECO:0007669"/>
    <property type="project" value="TreeGrafter"/>
</dbReference>
<dbReference type="SUPFAM" id="SSF46785">
    <property type="entry name" value="Winged helix' DNA-binding domain"/>
    <property type="match status" value="1"/>
</dbReference>
<evidence type="ECO:0000313" key="5">
    <source>
        <dbReference type="Proteomes" id="UP000717585"/>
    </source>
</evidence>
<dbReference type="AlphaFoldDB" id="A0A8J6E1U5"/>
<name>A0A8J6E1U5_9EUKA</name>
<comment type="caution">
    <text evidence="4">The sequence shown here is derived from an EMBL/GenBank/DDBJ whole genome shotgun (WGS) entry which is preliminary data.</text>
</comment>
<dbReference type="Proteomes" id="UP000717585">
    <property type="component" value="Unassembled WGS sequence"/>
</dbReference>
<sequence length="140" mass="15562">MLVKDVNASRFVKLYAMYLKRSGALELPTWVNLVKTGSHTELAPMDADWYYIRAASIARKVYLNNGIGMGALKSYYGGSINRGVCPCKHRDAAGSIIRHILQQLETKDIIQKCENGGRRITSHGQSDLDRFAATLVSESQ</sequence>
<dbReference type="SMART" id="SM01413">
    <property type="entry name" value="Ribosomal_S19e"/>
    <property type="match status" value="1"/>
</dbReference>
<dbReference type="GO" id="GO:0006412">
    <property type="term" value="P:translation"/>
    <property type="evidence" value="ECO:0007669"/>
    <property type="project" value="InterPro"/>
</dbReference>
<gene>
    <name evidence="4" type="ORF">J8273_1847</name>
</gene>
<dbReference type="InterPro" id="IPR001266">
    <property type="entry name" value="Ribosomal_eS19"/>
</dbReference>
<comment type="similarity">
    <text evidence="1">Belongs to the eukaryotic ribosomal protein eS19 family.</text>
</comment>
<reference evidence="4" key="1">
    <citation type="submission" date="2021-05" db="EMBL/GenBank/DDBJ databases">
        <title>A free-living protist that lacks canonical eukaryotic 1 DNA replication and segregation systems.</title>
        <authorList>
            <person name="Salas-Leiva D.E."/>
            <person name="Tromer E.C."/>
            <person name="Curtis B.A."/>
            <person name="Jerlstrom-Hultqvist J."/>
            <person name="Kolisko M."/>
            <person name="Yi Z."/>
            <person name="Salas-Leiva J.S."/>
            <person name="Gallot-Lavallee L."/>
            <person name="Kops G.J.P.L."/>
            <person name="Archibald J.M."/>
            <person name="Simpson A.G.B."/>
            <person name="Roger A.J."/>
        </authorList>
    </citation>
    <scope>NUCLEOTIDE SEQUENCE</scope>
    <source>
        <strain evidence="4">BICM</strain>
    </source>
</reference>
<accession>A0A8J6E1U5</accession>
<dbReference type="EMBL" id="JAHDYR010000005">
    <property type="protein sequence ID" value="KAG9396804.1"/>
    <property type="molecule type" value="Genomic_DNA"/>
</dbReference>